<sequence>MTRLLVLAMLGLKPMTGYDIKVMLELSDAERWGGVLIGSIYNALKKLEKDGYIEVASIESTGHRQKAIYQITEKGRAHEQELIIEALEKSSVVYPTTLYSGVSFAFKLPKAKAVDALEKQKIILEQEEKAINAGYEAKLIAMQGELPALTQLAFDNMLEIVKVQSKFVHQAIEIMKKSDSLE</sequence>
<dbReference type="SUPFAM" id="SSF46785">
    <property type="entry name" value="Winged helix' DNA-binding domain"/>
    <property type="match status" value="1"/>
</dbReference>
<dbReference type="RefSeq" id="WP_049664804.1">
    <property type="nucleotide sequence ID" value="NZ_CP189807.1"/>
</dbReference>
<evidence type="ECO:0000313" key="2">
    <source>
        <dbReference type="EMBL" id="KMY31924.1"/>
    </source>
</evidence>
<dbReference type="InterPro" id="IPR036390">
    <property type="entry name" value="WH_DNA-bd_sf"/>
</dbReference>
<dbReference type="EMBL" id="JAMDLZ010000040">
    <property type="protein sequence ID" value="MCY9549155.1"/>
    <property type="molecule type" value="Genomic_DNA"/>
</dbReference>
<reference evidence="4" key="2">
    <citation type="submission" date="2015-07" db="EMBL/GenBank/DDBJ databases">
        <authorList>
            <consortium name="Consortium for Microbial Forensics and Genomics (microFORGE)"/>
            <person name="Knight B.M."/>
            <person name="Roberts D.P."/>
            <person name="Lin D."/>
            <person name="Hari K."/>
            <person name="Fletcher J."/>
            <person name="Melcher U."/>
            <person name="Blagden T."/>
            <person name="Winegar R.A."/>
        </authorList>
    </citation>
    <scope>NUCLEOTIDE SEQUENCE [LARGE SCALE GENOMIC DNA]</scope>
    <source>
        <strain evidence="4">DSM 23493</strain>
    </source>
</reference>
<dbReference type="PANTHER" id="PTHR33169">
    <property type="entry name" value="PADR-FAMILY TRANSCRIPTIONAL REGULATOR"/>
    <property type="match status" value="1"/>
</dbReference>
<name>A0A0K9FBF4_9BACI</name>
<reference evidence="3 5" key="3">
    <citation type="submission" date="2022-05" db="EMBL/GenBank/DDBJ databases">
        <title>Genome Sequencing of Bee-Associated Microbes.</title>
        <authorList>
            <person name="Dunlap C."/>
        </authorList>
    </citation>
    <scope>NUCLEOTIDE SEQUENCE [LARGE SCALE GENOMIC DNA]</scope>
    <source>
        <strain evidence="3 5">NRRL BD-083</strain>
    </source>
</reference>
<evidence type="ECO:0000313" key="5">
    <source>
        <dbReference type="Proteomes" id="UP001527052"/>
    </source>
</evidence>
<dbReference type="Proteomes" id="UP001527052">
    <property type="component" value="Unassembled WGS sequence"/>
</dbReference>
<dbReference type="InterPro" id="IPR005149">
    <property type="entry name" value="Tscrpt_reg_PadR_N"/>
</dbReference>
<dbReference type="Pfam" id="PF03551">
    <property type="entry name" value="PadR"/>
    <property type="match status" value="1"/>
</dbReference>
<dbReference type="InterPro" id="IPR036388">
    <property type="entry name" value="WH-like_DNA-bd_sf"/>
</dbReference>
<dbReference type="GeneID" id="96598022"/>
<dbReference type="InterPro" id="IPR052509">
    <property type="entry name" value="Metal_resp_DNA-bind_regulator"/>
</dbReference>
<accession>A0A0K9FBF4</accession>
<reference evidence="2" key="1">
    <citation type="submission" date="2015-07" db="EMBL/GenBank/DDBJ databases">
        <title>MeaNS - Measles Nucleotide Surveillance Program.</title>
        <authorList>
            <person name="Tran T."/>
            <person name="Druce J."/>
        </authorList>
    </citation>
    <scope>NUCLEOTIDE SEQUENCE</scope>
    <source>
        <strain evidence="2">DSM 23493</strain>
    </source>
</reference>
<dbReference type="Proteomes" id="UP000037326">
    <property type="component" value="Unassembled WGS sequence"/>
</dbReference>
<feature type="domain" description="Transcription regulator PadR N-terminal" evidence="1">
    <location>
        <begin position="6"/>
        <end position="78"/>
    </location>
</feature>
<evidence type="ECO:0000313" key="4">
    <source>
        <dbReference type="Proteomes" id="UP000037326"/>
    </source>
</evidence>
<protein>
    <submittedName>
        <fullName evidence="2">PadR family transcriptional regulator</fullName>
    </submittedName>
</protein>
<dbReference type="AlphaFoldDB" id="A0A0K9FBF4"/>
<evidence type="ECO:0000259" key="1">
    <source>
        <dbReference type="Pfam" id="PF03551"/>
    </source>
</evidence>
<dbReference type="PATRIC" id="fig|582475.4.peg.886"/>
<keyword evidence="5" id="KW-1185">Reference proteome</keyword>
<evidence type="ECO:0000313" key="3">
    <source>
        <dbReference type="EMBL" id="MCY9549155.1"/>
    </source>
</evidence>
<dbReference type="EMBL" id="LFXJ01000005">
    <property type="protein sequence ID" value="KMY31924.1"/>
    <property type="molecule type" value="Genomic_DNA"/>
</dbReference>
<gene>
    <name evidence="2" type="ORF">ACZ11_07010</name>
    <name evidence="3" type="ORF">M5W82_19950</name>
</gene>
<dbReference type="Gene3D" id="1.10.10.10">
    <property type="entry name" value="Winged helix-like DNA-binding domain superfamily/Winged helix DNA-binding domain"/>
    <property type="match status" value="1"/>
</dbReference>
<dbReference type="PANTHER" id="PTHR33169:SF14">
    <property type="entry name" value="TRANSCRIPTIONAL REGULATOR RV3488"/>
    <property type="match status" value="1"/>
</dbReference>
<dbReference type="OrthoDB" id="9808762at2"/>
<proteinExistence type="predicted"/>
<organism evidence="2 4">
    <name type="scientific">Lysinibacillus xylanilyticus</name>
    <dbReference type="NCBI Taxonomy" id="582475"/>
    <lineage>
        <taxon>Bacteria</taxon>
        <taxon>Bacillati</taxon>
        <taxon>Bacillota</taxon>
        <taxon>Bacilli</taxon>
        <taxon>Bacillales</taxon>
        <taxon>Bacillaceae</taxon>
        <taxon>Lysinibacillus</taxon>
    </lineage>
</organism>
<comment type="caution">
    <text evidence="2">The sequence shown here is derived from an EMBL/GenBank/DDBJ whole genome shotgun (WGS) entry which is preliminary data.</text>
</comment>